<dbReference type="AlphaFoldDB" id="A0A850QEE7"/>
<dbReference type="EMBL" id="JABCJE010000013">
    <property type="protein sequence ID" value="NVO25300.1"/>
    <property type="molecule type" value="Genomic_DNA"/>
</dbReference>
<proteinExistence type="predicted"/>
<accession>A0A850QEE7</accession>
<comment type="caution">
    <text evidence="3">The sequence shown here is derived from an EMBL/GenBank/DDBJ whole genome shotgun (WGS) entry which is preliminary data.</text>
</comment>
<evidence type="ECO:0000256" key="1">
    <source>
        <dbReference type="PIRSR" id="PIRSR016487-1"/>
    </source>
</evidence>
<dbReference type="PANTHER" id="PTHR40114">
    <property type="entry name" value="SLR0698 PROTEIN"/>
    <property type="match status" value="1"/>
</dbReference>
<dbReference type="CDD" id="cd07761">
    <property type="entry name" value="CYTH-like_CthTTM-like"/>
    <property type="match status" value="1"/>
</dbReference>
<evidence type="ECO:0000259" key="2">
    <source>
        <dbReference type="PROSITE" id="PS51707"/>
    </source>
</evidence>
<dbReference type="PIRSF" id="PIRSF016487">
    <property type="entry name" value="CYTH_UCP016487"/>
    <property type="match status" value="1"/>
</dbReference>
<dbReference type="Proteomes" id="UP000592216">
    <property type="component" value="Unassembled WGS sequence"/>
</dbReference>
<gene>
    <name evidence="3" type="ORF">HJ536_18230</name>
</gene>
<dbReference type="InterPro" id="IPR023577">
    <property type="entry name" value="CYTH_domain"/>
</dbReference>
<sequence length="158" mass="17339">MSAPMEIEKKYLVAECPALDGFKAEVVRQGYITSGADSIEVRVRQKGQGYYITVKSKGTMARKEYETAIEEGHFNALWPATEGRRLEKTRYTGALPDGAVVELDIFDGHLAGLMLVEVEFASVEEAVAFTAPDWFGADVTEDKRYKNSALAVAPSAPE</sequence>
<dbReference type="Gene3D" id="2.40.320.10">
    <property type="entry name" value="Hypothetical Protein Pfu-838710-001"/>
    <property type="match status" value="1"/>
</dbReference>
<dbReference type="SMART" id="SM01118">
    <property type="entry name" value="CYTH"/>
    <property type="match status" value="1"/>
</dbReference>
<organism evidence="3 4">
    <name type="scientific">Donghicola mangrovi</name>
    <dbReference type="NCBI Taxonomy" id="2729614"/>
    <lineage>
        <taxon>Bacteria</taxon>
        <taxon>Pseudomonadati</taxon>
        <taxon>Pseudomonadota</taxon>
        <taxon>Alphaproteobacteria</taxon>
        <taxon>Rhodobacterales</taxon>
        <taxon>Roseobacteraceae</taxon>
        <taxon>Donghicola</taxon>
    </lineage>
</organism>
<evidence type="ECO:0000313" key="3">
    <source>
        <dbReference type="EMBL" id="NVO25300.1"/>
    </source>
</evidence>
<dbReference type="SUPFAM" id="SSF55154">
    <property type="entry name" value="CYTH-like phosphatases"/>
    <property type="match status" value="1"/>
</dbReference>
<dbReference type="PROSITE" id="PS51707">
    <property type="entry name" value="CYTH"/>
    <property type="match status" value="1"/>
</dbReference>
<dbReference type="InterPro" id="IPR033469">
    <property type="entry name" value="CYTH-like_dom_sf"/>
</dbReference>
<dbReference type="PANTHER" id="PTHR40114:SF1">
    <property type="entry name" value="SLR0698 PROTEIN"/>
    <property type="match status" value="1"/>
</dbReference>
<reference evidence="3 4" key="1">
    <citation type="submission" date="2020-04" db="EMBL/GenBank/DDBJ databases">
        <title>Donghicola sp., a member of the Rhodobacteraceae family isolated from mangrove forest in Thailand.</title>
        <authorList>
            <person name="Charoenyingcharoen P."/>
            <person name="Yukphan P."/>
        </authorList>
    </citation>
    <scope>NUCLEOTIDE SEQUENCE [LARGE SCALE GENOMIC DNA]</scope>
    <source>
        <strain evidence="3 4">B5-SW-15</strain>
    </source>
</reference>
<evidence type="ECO:0000313" key="4">
    <source>
        <dbReference type="Proteomes" id="UP000592216"/>
    </source>
</evidence>
<feature type="domain" description="CYTH" evidence="2">
    <location>
        <begin position="4"/>
        <end position="152"/>
    </location>
</feature>
<protein>
    <submittedName>
        <fullName evidence="3">CYTH domain-containing protein</fullName>
    </submittedName>
</protein>
<dbReference type="InterPro" id="IPR012042">
    <property type="entry name" value="NeuTTM/CthTTM-like"/>
</dbReference>
<name>A0A850QEE7_9RHOB</name>
<feature type="active site" description="Proton acceptor" evidence="1">
    <location>
        <position position="31"/>
    </location>
</feature>